<dbReference type="InterPro" id="IPR021133">
    <property type="entry name" value="HEAT_type_2"/>
</dbReference>
<evidence type="ECO:0000256" key="3">
    <source>
        <dbReference type="ARBA" id="ARBA00072275"/>
    </source>
</evidence>
<dbReference type="Pfam" id="PF23271">
    <property type="entry name" value="HEAT_GCN1"/>
    <property type="match status" value="1"/>
</dbReference>
<comment type="similarity">
    <text evidence="1">Belongs to the GCN1 family.</text>
</comment>
<feature type="region of interest" description="Disordered" evidence="5">
    <location>
        <begin position="2642"/>
        <end position="2683"/>
    </location>
</feature>
<dbReference type="InterPro" id="IPR056810">
    <property type="entry name" value="GNC1-like_N"/>
</dbReference>
<dbReference type="InterPro" id="IPR057546">
    <property type="entry name" value="HEAT_GCN1"/>
</dbReference>
<keyword evidence="2" id="KW-0677">Repeat</keyword>
<feature type="repeat" description="HEAT" evidence="4">
    <location>
        <begin position="1530"/>
        <end position="1567"/>
    </location>
</feature>
<sequence length="2683" mass="293766">MMVVAGATDSHAIEREELRRGLLTSSTKRRISELSGVQHQFNNDSLPPSDLKFLLELLFETYPLYDDRDSRQAVEECLKALIGSPHSGAALPTIVAFLKKECLKTSIAHINGYVLVDWCSVLIQQFTKNPEQWAEWGLDIVIADARVLETCMGSGNNRRGLRIQHSALVTTRRALRSLFRTETIGDEALDKMVATLTTKGASPTAGNAVFLGVVAGVSSRLPGVKPILERHKQEYYAFYVREIIGSRTPLPSHISNALHDFFNAFPTLDELRKDVMPPIEKALLRAPEVVLNDLVAPMILSLPKDMDLSDILHGNLLKPLLSNIKSTNPTIRAGALHTFQALASRSSSDVLVGKVADDILNPLKQGKITSADQKVLHAQMLSALGCSVPLSQKIPVGIVAVALKEPNEPAVVAEVSTMTKHLTYGLTNGVPFDRSISDAFSKGMADKRIPIRRLWAIRAADIWWGLSPDQYAQPDILAFCQTTLPKLVEMWQDALANPLPATQSGMVTVGNFVTALLLSKVRTLEDAKLDTIYKKSGVLSQVLVSNPKPSFLLNPRVYTKLSAEDDIEIAMRALTAVAPWLEDEKTQSDVKDAWSQAFIYFIVAQGIPPNAKQAAKSSLTQTYIQAPTLIAKVMVDGLWYWYRMVELGEKDSAAVAAKSGTKELYVVLNCLFPPEESLKKLDATIPAEVLRKQCVEVLVLARPEVVPRTSWIDLCLRTGVDPGQLARDHLDGCLKLAIGATTASPNARFPAISQAAYSAYTDLAFVDPDKALSTIVQQFSADLDPTQLESVGPTEAAIFRTPEGTAYIDVLSKKPPVTIDKNTKDYDTLKWEEELRAQLAQKKGQTKKLTADEQAKVNTQLAKESVIRQEVAAIEAKMRRAVGIIQRLATGPPTEAEKWMGPAVERLIQVIRAGAGLILGDLPALAFIKCAQRVSPRLGVLRPFIGVATLRIIGTLQLSDEYEEEDLGDLVTRVLYRLRFMSEQRPLDSVSLAYCFPLIFLVLEKGGIGRLSGEEADEQLVLALEFLSFHTNSCSDDRLPRRELLEILISSMRRYNQHYKLIKDCIMDLSRGLAPNISDEELRALLRGTIVPEISVRTTTLQAIDSELDLSHLDFSEEIWLACHDDVLENIELARTIWEDNNLELKADAASQTTFYLESLDKQLRRAAARSLGEIIVNFPEIFDGLLKDLQETYKEKAKTRIPERDEYGMPRKVDLRDPWETRDGIALAFKEMAPGFKDNGLLSFMQFMIYDGPLGDRGATVRDEMIDAAITVITTKAQSKVEPLMNLFENALEGSDRGSEMYDQVNEAVIVLYGALGRHLKAGDKRVPKVVQRLLATLSTPSETVQYAVAQCLPPLVRASEQEISNYIEQMTEQLLQSKKYASRRGAAYGLAGIVRGKGIGVLREYRIMSTLKGAAENKKDVNQRQGAFLAYELLSLILGRIFEPYVIQLVPQLLAGFGDSSADVREACLDAAKTCFANLSSYGVKQILPTLLEGLDDQQWRSKKGACDSLGAMAYLDPHQLALSLPDIIPPLTTVLTDSHKEVRASANRSLQRFGEVISNPEIKSVVGILLKALSDPTKYTDDALDSLIKVSFAHYLDAPSLALVVRILERGLGDRSATKRKAAQIIGSLAHLTERKDLISHLPILIAGLRTAIVDPVPTTRATASKALGSLMEKLGEDAMPDLIPSLMSTLKSDTGAGDRLGSAQALSEVLAGLGTGRLEETLPSILQNVSSNKPSVREGFMSLFIFLPACFGNSFANYLSKIIPPILGGLADDVESIRETALRAGRLLVKNFATRAIDLLLPELERGLADDSHRIRLSSVELVGDLLFNLTGITGKAAEEEEVEEGAKEAGQSLLEVLGEERRNKVLSALYICRCDTSGLVRSAAINVWKALVATPRTLRELIPTLTQLIIRRLASSNMEQKVIAGNALGELIRKAGEGVLASLLPTLEEGLHSTDTDAKQGICIALRELISSASPEVLEDYEKTLIQVVRTALVDPNSDVREAAAEAFDALQRILGKKAVDQVLPYLLNLLRNEDEAHNALSALLTLLTDHTRSNIILPNLLPTLLISPMSAFNARAIASLAEVASSAMTRRLPNILSAIMDNIVSCKDAELKSELNASFETVLLSVDEYDGLNTAMSVMLALVKHDDERRRATADLHLAKFFAETEVDFSRYYPDLIRSLLIAFGDSDKDVVKAAWTALNELTKHLRKEEMESLVISTRQVLNQVGVPGSDLAGFSLPKGINAILPIFLQGLMNGTADQRMQSALAISEIIDRTNGEALRPFVTQITGPLIRVVSERSVEVKAAILFTLNNLLEKIPTYLKPFLPQLQRTFAKSLADPSSEILRTRAAKALGTLITMTPRIDPLISELVAGSKTSDRGVKNAMLKALFEVVSKAGSNMNEASRNAILGLIDTDIDDSDDAMAITNARLLGSLIRNLPSEIAAGLIRSRVLTSHFNKASVLALNAILLDSPAALTETFADETVSVICQGIQHSQPVISDNCVLAAGKYLLTESTNKSYESTKPIFEALAPVIEPGNPVDTRRLSLVVVRTISRENNDLVRPHIPLLSPSVFACVRDPVIPIKLSAEAAFLALFSVVDEEGAVFEKYMAGPGSSLPANTKRSMQDYFKRVALRLGGQARERREAEGGAGGLGLSSDEKEDEREVWSVGKVDLGEDVFAE</sequence>
<dbReference type="GO" id="GO:0030295">
    <property type="term" value="F:protein kinase activator activity"/>
    <property type="evidence" value="ECO:0007669"/>
    <property type="project" value="UniProtKB-ARBA"/>
</dbReference>
<evidence type="ECO:0000313" key="8">
    <source>
        <dbReference type="Proteomes" id="UP000800200"/>
    </source>
</evidence>
<dbReference type="GO" id="GO:1904688">
    <property type="term" value="P:regulation of cytoplasmic translational initiation"/>
    <property type="evidence" value="ECO:0007669"/>
    <property type="project" value="UniProtKB-ARBA"/>
</dbReference>
<gene>
    <name evidence="7" type="ORF">K469DRAFT_616625</name>
</gene>
<dbReference type="Pfam" id="PF12074">
    <property type="entry name" value="Gcn1_N"/>
    <property type="match status" value="1"/>
</dbReference>
<proteinExistence type="inferred from homology"/>
<dbReference type="Gene3D" id="1.25.10.10">
    <property type="entry name" value="Leucine-rich Repeat Variant"/>
    <property type="match status" value="4"/>
</dbReference>
<dbReference type="EMBL" id="ML994610">
    <property type="protein sequence ID" value="KAF2195773.1"/>
    <property type="molecule type" value="Genomic_DNA"/>
</dbReference>
<accession>A0A6A6EXV9</accession>
<keyword evidence="8" id="KW-1185">Reference proteome</keyword>
<protein>
    <recommendedName>
        <fullName evidence="3">eIF-2-alpha kinase activator GCN1</fullName>
    </recommendedName>
</protein>
<organism evidence="7 8">
    <name type="scientific">Zopfia rhizophila CBS 207.26</name>
    <dbReference type="NCBI Taxonomy" id="1314779"/>
    <lineage>
        <taxon>Eukaryota</taxon>
        <taxon>Fungi</taxon>
        <taxon>Dikarya</taxon>
        <taxon>Ascomycota</taxon>
        <taxon>Pezizomycotina</taxon>
        <taxon>Dothideomycetes</taxon>
        <taxon>Dothideomycetes incertae sedis</taxon>
        <taxon>Zopfiaceae</taxon>
        <taxon>Zopfia</taxon>
    </lineage>
</organism>
<dbReference type="OrthoDB" id="5148094at2759"/>
<dbReference type="Proteomes" id="UP000800200">
    <property type="component" value="Unassembled WGS sequence"/>
</dbReference>
<evidence type="ECO:0000256" key="5">
    <source>
        <dbReference type="SAM" id="MobiDB-lite"/>
    </source>
</evidence>
<dbReference type="InterPro" id="IPR034085">
    <property type="entry name" value="TOG"/>
</dbReference>
<feature type="repeat" description="HEAT" evidence="4">
    <location>
        <begin position="1990"/>
        <end position="2027"/>
    </location>
</feature>
<dbReference type="FunFam" id="1.25.10.10:FF:000090">
    <property type="entry name" value="eIF-2-alpha kinase activator GCN1"/>
    <property type="match status" value="1"/>
</dbReference>
<dbReference type="InterPro" id="IPR016024">
    <property type="entry name" value="ARM-type_fold"/>
</dbReference>
<dbReference type="GO" id="GO:0005829">
    <property type="term" value="C:cytosol"/>
    <property type="evidence" value="ECO:0007669"/>
    <property type="project" value="TreeGrafter"/>
</dbReference>
<dbReference type="PROSITE" id="PS50077">
    <property type="entry name" value="HEAT_REPEAT"/>
    <property type="match status" value="3"/>
</dbReference>
<evidence type="ECO:0000259" key="6">
    <source>
        <dbReference type="SMART" id="SM01349"/>
    </source>
</evidence>
<dbReference type="Pfam" id="PF25801">
    <property type="entry name" value="HEAT_GCN1_C_2"/>
    <property type="match status" value="1"/>
</dbReference>
<feature type="repeat" description="HEAT" evidence="4">
    <location>
        <begin position="1648"/>
        <end position="1686"/>
    </location>
</feature>
<reference evidence="7" key="1">
    <citation type="journal article" date="2020" name="Stud. Mycol.">
        <title>101 Dothideomycetes genomes: a test case for predicting lifestyles and emergence of pathogens.</title>
        <authorList>
            <person name="Haridas S."/>
            <person name="Albert R."/>
            <person name="Binder M."/>
            <person name="Bloem J."/>
            <person name="Labutti K."/>
            <person name="Salamov A."/>
            <person name="Andreopoulos B."/>
            <person name="Baker S."/>
            <person name="Barry K."/>
            <person name="Bills G."/>
            <person name="Bluhm B."/>
            <person name="Cannon C."/>
            <person name="Castanera R."/>
            <person name="Culley D."/>
            <person name="Daum C."/>
            <person name="Ezra D."/>
            <person name="Gonzalez J."/>
            <person name="Henrissat B."/>
            <person name="Kuo A."/>
            <person name="Liang C."/>
            <person name="Lipzen A."/>
            <person name="Lutzoni F."/>
            <person name="Magnuson J."/>
            <person name="Mondo S."/>
            <person name="Nolan M."/>
            <person name="Ohm R."/>
            <person name="Pangilinan J."/>
            <person name="Park H.-J."/>
            <person name="Ramirez L."/>
            <person name="Alfaro M."/>
            <person name="Sun H."/>
            <person name="Tritt A."/>
            <person name="Yoshinaga Y."/>
            <person name="Zwiers L.-H."/>
            <person name="Turgeon B."/>
            <person name="Goodwin S."/>
            <person name="Spatafora J."/>
            <person name="Crous P."/>
            <person name="Grigoriev I."/>
        </authorList>
    </citation>
    <scope>NUCLEOTIDE SEQUENCE</scope>
    <source>
        <strain evidence="7">CBS 207.26</strain>
    </source>
</reference>
<dbReference type="SUPFAM" id="SSF48371">
    <property type="entry name" value="ARM repeat"/>
    <property type="match status" value="3"/>
</dbReference>
<feature type="domain" description="TOG" evidence="6">
    <location>
        <begin position="1353"/>
        <end position="1589"/>
    </location>
</feature>
<dbReference type="InterPro" id="IPR011989">
    <property type="entry name" value="ARM-like"/>
</dbReference>
<dbReference type="InterPro" id="IPR022716">
    <property type="entry name" value="Gcn1_N"/>
</dbReference>
<dbReference type="Pfam" id="PF24987">
    <property type="entry name" value="HEAT_EF3_N"/>
    <property type="match status" value="1"/>
</dbReference>
<evidence type="ECO:0000256" key="4">
    <source>
        <dbReference type="PROSITE-ProRule" id="PRU00103"/>
    </source>
</evidence>
<dbReference type="Pfam" id="PF24993">
    <property type="entry name" value="GNC1_N"/>
    <property type="match status" value="1"/>
</dbReference>
<dbReference type="Pfam" id="PF24984">
    <property type="entry name" value="HEAT_EF3_GNC1"/>
    <property type="match status" value="1"/>
</dbReference>
<dbReference type="SMART" id="SM01349">
    <property type="entry name" value="TOG"/>
    <property type="match status" value="1"/>
</dbReference>
<dbReference type="PANTHER" id="PTHR23346">
    <property type="entry name" value="TRANSLATIONAL ACTIVATOR GCN1-RELATED"/>
    <property type="match status" value="1"/>
</dbReference>
<evidence type="ECO:0000313" key="7">
    <source>
        <dbReference type="EMBL" id="KAF2195773.1"/>
    </source>
</evidence>
<dbReference type="Pfam" id="PF24916">
    <property type="entry name" value="HEAT_GCN1_fung"/>
    <property type="match status" value="1"/>
</dbReference>
<dbReference type="PANTHER" id="PTHR23346:SF7">
    <property type="entry name" value="STALLED RIBOSOME SENSOR GCN1"/>
    <property type="match status" value="1"/>
</dbReference>
<dbReference type="GO" id="GO:0034198">
    <property type="term" value="P:cellular response to amino acid starvation"/>
    <property type="evidence" value="ECO:0007669"/>
    <property type="project" value="TreeGrafter"/>
</dbReference>
<evidence type="ECO:0000256" key="2">
    <source>
        <dbReference type="ARBA" id="ARBA00022737"/>
    </source>
</evidence>
<evidence type="ECO:0000256" key="1">
    <source>
        <dbReference type="ARBA" id="ARBA00007366"/>
    </source>
</evidence>
<dbReference type="InterPro" id="IPR056809">
    <property type="entry name" value="HEAT_GCN1_fung"/>
</dbReference>
<name>A0A6A6EXV9_9PEZI</name>